<reference evidence="1 2" key="1">
    <citation type="journal article" date="2018" name="New Phytol.">
        <title>Phylogenomics of Endogonaceae and evolution of mycorrhizas within Mucoromycota.</title>
        <authorList>
            <person name="Chang Y."/>
            <person name="Desiro A."/>
            <person name="Na H."/>
            <person name="Sandor L."/>
            <person name="Lipzen A."/>
            <person name="Clum A."/>
            <person name="Barry K."/>
            <person name="Grigoriev I.V."/>
            <person name="Martin F.M."/>
            <person name="Stajich J.E."/>
            <person name="Smith M.E."/>
            <person name="Bonito G."/>
            <person name="Spatafora J.W."/>
        </authorList>
    </citation>
    <scope>NUCLEOTIDE SEQUENCE [LARGE SCALE GENOMIC DNA]</scope>
    <source>
        <strain evidence="1 2">GMNB39</strain>
    </source>
</reference>
<gene>
    <name evidence="1" type="ORF">BC936DRAFT_139589</name>
</gene>
<dbReference type="AlphaFoldDB" id="A0A433DHQ0"/>
<name>A0A433DHQ0_9FUNG</name>
<evidence type="ECO:0000313" key="1">
    <source>
        <dbReference type="EMBL" id="RUP50339.1"/>
    </source>
</evidence>
<accession>A0A433DHQ0</accession>
<dbReference type="EMBL" id="RBNI01001538">
    <property type="protein sequence ID" value="RUP50339.1"/>
    <property type="molecule type" value="Genomic_DNA"/>
</dbReference>
<dbReference type="Proteomes" id="UP000268093">
    <property type="component" value="Unassembled WGS sequence"/>
</dbReference>
<evidence type="ECO:0000313" key="2">
    <source>
        <dbReference type="Proteomes" id="UP000268093"/>
    </source>
</evidence>
<comment type="caution">
    <text evidence="1">The sequence shown here is derived from an EMBL/GenBank/DDBJ whole genome shotgun (WGS) entry which is preliminary data.</text>
</comment>
<protein>
    <submittedName>
        <fullName evidence="1">Uncharacterized protein</fullName>
    </submittedName>
</protein>
<keyword evidence="2" id="KW-1185">Reference proteome</keyword>
<proteinExistence type="predicted"/>
<organism evidence="1 2">
    <name type="scientific">Jimgerdemannia flammicorona</name>
    <dbReference type="NCBI Taxonomy" id="994334"/>
    <lineage>
        <taxon>Eukaryota</taxon>
        <taxon>Fungi</taxon>
        <taxon>Fungi incertae sedis</taxon>
        <taxon>Mucoromycota</taxon>
        <taxon>Mucoromycotina</taxon>
        <taxon>Endogonomycetes</taxon>
        <taxon>Endogonales</taxon>
        <taxon>Endogonaceae</taxon>
        <taxon>Jimgerdemannia</taxon>
    </lineage>
</organism>
<sequence>MRWNLVRALLFRRWVLGRKEMEKDGWMHYVMWSTERGLCGVDYNKVYRKNVRFVRLISSFRKTIPHSIT</sequence>